<sequence length="240" mass="27664">MNELQIFKNEEFGEIRTVQLNNETYFVGKDVAEALGYERTTKAIQDHVDSEDKDEVPIRDSIGRMQKTPVITESGLYALIFGSKLESAKRFKHWVTSEVLPSIRKTGSYEMEQYSPEMKAILMHDKKLVKMDERVTDLENNTTIDYGQQQALGDIVNRVVIEALGGKGSQAYREISKKVFAECNRDLKHYFNVNARNNVPKKRFDEAVEYVKKWNPCTNTRINIQELNFGGYYEATKEAD</sequence>
<organism evidence="2 3">
    <name type="scientific">Faecalicatena acetigenes</name>
    <dbReference type="NCBI Taxonomy" id="2981790"/>
    <lineage>
        <taxon>Bacteria</taxon>
        <taxon>Bacillati</taxon>
        <taxon>Bacillota</taxon>
        <taxon>Clostridia</taxon>
        <taxon>Lachnospirales</taxon>
        <taxon>Lachnospiraceae</taxon>
        <taxon>Faecalicatena</taxon>
    </lineage>
</organism>
<dbReference type="RefSeq" id="WP_267304171.1">
    <property type="nucleotide sequence ID" value="NZ_JAOQJX010000015.1"/>
</dbReference>
<reference evidence="2 3" key="1">
    <citation type="journal article" date="2021" name="ISME Commun">
        <title>Automated analysis of genomic sequences facilitates high-throughput and comprehensive description of bacteria.</title>
        <authorList>
            <person name="Hitch T.C.A."/>
        </authorList>
    </citation>
    <scope>NUCLEOTIDE SEQUENCE [LARGE SCALE GENOMIC DNA]</scope>
    <source>
        <strain evidence="2 3">H2_18</strain>
    </source>
</reference>
<protein>
    <submittedName>
        <fullName evidence="2">ORF6C domain-containing protein</fullName>
    </submittedName>
</protein>
<proteinExistence type="predicted"/>
<dbReference type="PANTHER" id="PTHR36180:SF2">
    <property type="entry name" value="BRO FAMILY PROTEIN"/>
    <property type="match status" value="1"/>
</dbReference>
<dbReference type="PROSITE" id="PS51750">
    <property type="entry name" value="BRO_N"/>
    <property type="match status" value="1"/>
</dbReference>
<dbReference type="Pfam" id="PF10552">
    <property type="entry name" value="ORF6C"/>
    <property type="match status" value="1"/>
</dbReference>
<dbReference type="PANTHER" id="PTHR36180">
    <property type="entry name" value="DNA-BINDING PROTEIN-RELATED-RELATED"/>
    <property type="match status" value="1"/>
</dbReference>
<evidence type="ECO:0000259" key="1">
    <source>
        <dbReference type="PROSITE" id="PS51750"/>
    </source>
</evidence>
<feature type="domain" description="Bro-N" evidence="1">
    <location>
        <begin position="1"/>
        <end position="107"/>
    </location>
</feature>
<dbReference type="Proteomes" id="UP001652394">
    <property type="component" value="Unassembled WGS sequence"/>
</dbReference>
<dbReference type="InterPro" id="IPR003497">
    <property type="entry name" value="BRO_N_domain"/>
</dbReference>
<evidence type="ECO:0000313" key="3">
    <source>
        <dbReference type="Proteomes" id="UP001652394"/>
    </source>
</evidence>
<dbReference type="Pfam" id="PF02498">
    <property type="entry name" value="Bro-N"/>
    <property type="match status" value="1"/>
</dbReference>
<name>A0ABT2TCQ3_9FIRM</name>
<gene>
    <name evidence="2" type="ORF">OCV51_10445</name>
</gene>
<evidence type="ECO:0000313" key="2">
    <source>
        <dbReference type="EMBL" id="MCU6748065.1"/>
    </source>
</evidence>
<dbReference type="InterPro" id="IPR018878">
    <property type="entry name" value="ORF6C_dom"/>
</dbReference>
<keyword evidence="3" id="KW-1185">Reference proteome</keyword>
<dbReference type="SMART" id="SM01040">
    <property type="entry name" value="Bro-N"/>
    <property type="match status" value="1"/>
</dbReference>
<dbReference type="EMBL" id="JAOQJX010000015">
    <property type="protein sequence ID" value="MCU6748065.1"/>
    <property type="molecule type" value="Genomic_DNA"/>
</dbReference>
<comment type="caution">
    <text evidence="2">The sequence shown here is derived from an EMBL/GenBank/DDBJ whole genome shotgun (WGS) entry which is preliminary data.</text>
</comment>
<accession>A0ABT2TCQ3</accession>